<feature type="region of interest" description="Disordered" evidence="1">
    <location>
        <begin position="32"/>
        <end position="55"/>
    </location>
</feature>
<organism evidence="3 4">
    <name type="scientific">Amycolatopsis bartoniae</name>
    <dbReference type="NCBI Taxonomy" id="941986"/>
    <lineage>
        <taxon>Bacteria</taxon>
        <taxon>Bacillati</taxon>
        <taxon>Actinomycetota</taxon>
        <taxon>Actinomycetes</taxon>
        <taxon>Pseudonocardiales</taxon>
        <taxon>Pseudonocardiaceae</taxon>
        <taxon>Amycolatopsis</taxon>
    </lineage>
</organism>
<keyword evidence="4" id="KW-1185">Reference proteome</keyword>
<evidence type="ECO:0000259" key="2">
    <source>
        <dbReference type="Pfam" id="PF04248"/>
    </source>
</evidence>
<accession>A0A8H9MCY6</accession>
<comment type="caution">
    <text evidence="3">The sequence shown here is derived from an EMBL/GenBank/DDBJ whole genome shotgun (WGS) entry which is preliminary data.</text>
</comment>
<gene>
    <name evidence="3" type="ORF">GCM10017566_44620</name>
</gene>
<reference evidence="3" key="2">
    <citation type="submission" date="2020-09" db="EMBL/GenBank/DDBJ databases">
        <authorList>
            <person name="Sun Q."/>
            <person name="Zhou Y."/>
        </authorList>
    </citation>
    <scope>NUCLEOTIDE SEQUENCE</scope>
    <source>
        <strain evidence="3">CGMCC 4.7679</strain>
    </source>
</reference>
<dbReference type="InterPro" id="IPR038694">
    <property type="entry name" value="DUF427_sf"/>
</dbReference>
<reference evidence="3" key="1">
    <citation type="journal article" date="2014" name="Int. J. Syst. Evol. Microbiol.">
        <title>Complete genome sequence of Corynebacterium casei LMG S-19264T (=DSM 44701T), isolated from a smear-ripened cheese.</title>
        <authorList>
            <consortium name="US DOE Joint Genome Institute (JGI-PGF)"/>
            <person name="Walter F."/>
            <person name="Albersmeier A."/>
            <person name="Kalinowski J."/>
            <person name="Ruckert C."/>
        </authorList>
    </citation>
    <scope>NUCLEOTIDE SEQUENCE</scope>
    <source>
        <strain evidence="3">CGMCC 4.7679</strain>
    </source>
</reference>
<dbReference type="Pfam" id="PF04248">
    <property type="entry name" value="NTP_transf_9"/>
    <property type="match status" value="1"/>
</dbReference>
<dbReference type="AlphaFoldDB" id="A0A8H9MCY6"/>
<dbReference type="EMBL" id="BNAV01000006">
    <property type="protein sequence ID" value="GHF66002.1"/>
    <property type="molecule type" value="Genomic_DNA"/>
</dbReference>
<dbReference type="Proteomes" id="UP000658656">
    <property type="component" value="Unassembled WGS sequence"/>
</dbReference>
<dbReference type="PANTHER" id="PTHR34310:SF8">
    <property type="entry name" value="CONSERVED PROTEIN"/>
    <property type="match status" value="1"/>
</dbReference>
<dbReference type="PANTHER" id="PTHR34310">
    <property type="entry name" value="DUF427 DOMAIN PROTEIN (AFU_ORTHOLOGUE AFUA_3G02220)"/>
    <property type="match status" value="1"/>
</dbReference>
<feature type="domain" description="DUF427" evidence="2">
    <location>
        <begin position="65"/>
        <end position="163"/>
    </location>
</feature>
<evidence type="ECO:0000313" key="4">
    <source>
        <dbReference type="Proteomes" id="UP000658656"/>
    </source>
</evidence>
<proteinExistence type="predicted"/>
<sequence>MPGWGNGTHTRAILFVPSGKEFSCPNTFSSAPAAEAPARGGVMERKRKTPGKLHPITVEPTPARVVVRAAGRVIADTTSALTLRESVYPPVQYVPLADVDPEVLRPSAKQTYCPYKGEAGYYSIALKRPDTGETEEIADAVWTYEHPYEAVEAIASHVAFYPDRVEISVED</sequence>
<dbReference type="Gene3D" id="2.170.150.40">
    <property type="entry name" value="Domain of unknown function (DUF427)"/>
    <property type="match status" value="1"/>
</dbReference>
<name>A0A8H9MCY6_9PSEU</name>
<protein>
    <recommendedName>
        <fullName evidence="2">DUF427 domain-containing protein</fullName>
    </recommendedName>
</protein>
<dbReference type="InterPro" id="IPR007361">
    <property type="entry name" value="DUF427"/>
</dbReference>
<evidence type="ECO:0000256" key="1">
    <source>
        <dbReference type="SAM" id="MobiDB-lite"/>
    </source>
</evidence>
<evidence type="ECO:0000313" key="3">
    <source>
        <dbReference type="EMBL" id="GHF66002.1"/>
    </source>
</evidence>